<evidence type="ECO:0000313" key="2">
    <source>
        <dbReference type="Proteomes" id="UP000324222"/>
    </source>
</evidence>
<gene>
    <name evidence="1" type="ORF">E2C01_095005</name>
</gene>
<organism evidence="1 2">
    <name type="scientific">Portunus trituberculatus</name>
    <name type="common">Swimming crab</name>
    <name type="synonym">Neptunus trituberculatus</name>
    <dbReference type="NCBI Taxonomy" id="210409"/>
    <lineage>
        <taxon>Eukaryota</taxon>
        <taxon>Metazoa</taxon>
        <taxon>Ecdysozoa</taxon>
        <taxon>Arthropoda</taxon>
        <taxon>Crustacea</taxon>
        <taxon>Multicrustacea</taxon>
        <taxon>Malacostraca</taxon>
        <taxon>Eumalacostraca</taxon>
        <taxon>Eucarida</taxon>
        <taxon>Decapoda</taxon>
        <taxon>Pleocyemata</taxon>
        <taxon>Brachyura</taxon>
        <taxon>Eubrachyura</taxon>
        <taxon>Portunoidea</taxon>
        <taxon>Portunidae</taxon>
        <taxon>Portuninae</taxon>
        <taxon>Portunus</taxon>
    </lineage>
</organism>
<comment type="caution">
    <text evidence="1">The sequence shown here is derived from an EMBL/GenBank/DDBJ whole genome shotgun (WGS) entry which is preliminary data.</text>
</comment>
<sequence>MCDGVTTREADRR</sequence>
<keyword evidence="2" id="KW-1185">Reference proteome</keyword>
<dbReference type="Proteomes" id="UP000324222">
    <property type="component" value="Unassembled WGS sequence"/>
</dbReference>
<dbReference type="EMBL" id="VSRR010118974">
    <property type="protein sequence ID" value="MPC99582.1"/>
    <property type="molecule type" value="Genomic_DNA"/>
</dbReference>
<evidence type="ECO:0000313" key="1">
    <source>
        <dbReference type="EMBL" id="MPC99582.1"/>
    </source>
</evidence>
<proteinExistence type="predicted"/>
<accession>A0A5B7JU04</accession>
<reference evidence="1 2" key="1">
    <citation type="submission" date="2019-05" db="EMBL/GenBank/DDBJ databases">
        <title>Another draft genome of Portunus trituberculatus and its Hox gene families provides insights of decapod evolution.</title>
        <authorList>
            <person name="Jeong J.-H."/>
            <person name="Song I."/>
            <person name="Kim S."/>
            <person name="Choi T."/>
            <person name="Kim D."/>
            <person name="Ryu S."/>
            <person name="Kim W."/>
        </authorList>
    </citation>
    <scope>NUCLEOTIDE SEQUENCE [LARGE SCALE GENOMIC DNA]</scope>
    <source>
        <tissue evidence="1">Muscle</tissue>
    </source>
</reference>
<protein>
    <submittedName>
        <fullName evidence="1">Uncharacterized protein</fullName>
    </submittedName>
</protein>
<name>A0A5B7JU04_PORTR</name>